<dbReference type="EMBL" id="ML121596">
    <property type="protein sequence ID" value="RPB19194.1"/>
    <property type="molecule type" value="Genomic_DNA"/>
</dbReference>
<proteinExistence type="predicted"/>
<accession>A0A3N4L8G9</accession>
<feature type="compositionally biased region" description="Basic and acidic residues" evidence="1">
    <location>
        <begin position="143"/>
        <end position="157"/>
    </location>
</feature>
<name>A0A3N4L8G9_9PEZI</name>
<reference evidence="2 3" key="1">
    <citation type="journal article" date="2018" name="Nat. Ecol. Evol.">
        <title>Pezizomycetes genomes reveal the molecular basis of ectomycorrhizal truffle lifestyle.</title>
        <authorList>
            <person name="Murat C."/>
            <person name="Payen T."/>
            <person name="Noel B."/>
            <person name="Kuo A."/>
            <person name="Morin E."/>
            <person name="Chen J."/>
            <person name="Kohler A."/>
            <person name="Krizsan K."/>
            <person name="Balestrini R."/>
            <person name="Da Silva C."/>
            <person name="Montanini B."/>
            <person name="Hainaut M."/>
            <person name="Levati E."/>
            <person name="Barry K.W."/>
            <person name="Belfiori B."/>
            <person name="Cichocki N."/>
            <person name="Clum A."/>
            <person name="Dockter R.B."/>
            <person name="Fauchery L."/>
            <person name="Guy J."/>
            <person name="Iotti M."/>
            <person name="Le Tacon F."/>
            <person name="Lindquist E.A."/>
            <person name="Lipzen A."/>
            <person name="Malagnac F."/>
            <person name="Mello A."/>
            <person name="Molinier V."/>
            <person name="Miyauchi S."/>
            <person name="Poulain J."/>
            <person name="Riccioni C."/>
            <person name="Rubini A."/>
            <person name="Sitrit Y."/>
            <person name="Splivallo R."/>
            <person name="Traeger S."/>
            <person name="Wang M."/>
            <person name="Zifcakova L."/>
            <person name="Wipf D."/>
            <person name="Zambonelli A."/>
            <person name="Paolocci F."/>
            <person name="Nowrousian M."/>
            <person name="Ottonello S."/>
            <person name="Baldrian P."/>
            <person name="Spatafora J.W."/>
            <person name="Henrissat B."/>
            <person name="Nagy L.G."/>
            <person name="Aury J.M."/>
            <person name="Wincker P."/>
            <person name="Grigoriev I.V."/>
            <person name="Bonfante P."/>
            <person name="Martin F.M."/>
        </authorList>
    </citation>
    <scope>NUCLEOTIDE SEQUENCE [LARGE SCALE GENOMIC DNA]</scope>
    <source>
        <strain evidence="2 3">ATCC MYA-4762</strain>
    </source>
</reference>
<gene>
    <name evidence="2" type="ORF">L211DRAFT_853463</name>
</gene>
<dbReference type="Proteomes" id="UP000267821">
    <property type="component" value="Unassembled WGS sequence"/>
</dbReference>
<dbReference type="InParanoid" id="A0A3N4L8G9"/>
<dbReference type="AlphaFoldDB" id="A0A3N4L8G9"/>
<evidence type="ECO:0000313" key="2">
    <source>
        <dbReference type="EMBL" id="RPB19194.1"/>
    </source>
</evidence>
<keyword evidence="3" id="KW-1185">Reference proteome</keyword>
<evidence type="ECO:0000256" key="1">
    <source>
        <dbReference type="SAM" id="MobiDB-lite"/>
    </source>
</evidence>
<feature type="region of interest" description="Disordered" evidence="1">
    <location>
        <begin position="128"/>
        <end position="184"/>
    </location>
</feature>
<evidence type="ECO:0000313" key="3">
    <source>
        <dbReference type="Proteomes" id="UP000267821"/>
    </source>
</evidence>
<protein>
    <submittedName>
        <fullName evidence="2">Uncharacterized protein</fullName>
    </submittedName>
</protein>
<organism evidence="2 3">
    <name type="scientific">Terfezia boudieri ATCC MYA-4762</name>
    <dbReference type="NCBI Taxonomy" id="1051890"/>
    <lineage>
        <taxon>Eukaryota</taxon>
        <taxon>Fungi</taxon>
        <taxon>Dikarya</taxon>
        <taxon>Ascomycota</taxon>
        <taxon>Pezizomycotina</taxon>
        <taxon>Pezizomycetes</taxon>
        <taxon>Pezizales</taxon>
        <taxon>Pezizaceae</taxon>
        <taxon>Terfezia</taxon>
    </lineage>
</organism>
<sequence length="184" mass="20600">MDDNLNAEESNNPLVACITEENANIHIVDLTSIIDDSSDDEVASIDNIVVENNDDLSEAIEGGANNLSLENYSYHSLAISRVIPTPIMEINIRKESSLPLWRLTPWAPWRQTATCQCHRRDRCHPDAPLPAHGYPDDFPPVHGRPDDFPPAHGRPDDVPSANGVWKTSLQQWRPEDHPQPMASR</sequence>